<evidence type="ECO:0000313" key="2">
    <source>
        <dbReference type="Proteomes" id="UP000664658"/>
    </source>
</evidence>
<dbReference type="RefSeq" id="WP_152128102.1">
    <property type="nucleotide sequence ID" value="NZ_CP050969.1"/>
</dbReference>
<sequence>MAEIRPIPKDVEEQIIELCNSGYELLAISETTSPSDVVAAITEFVRETKDRGEKLNDDQAYALGALLGHQYVEGLKWHWASVVWDSDEENGAIGVLNNDNSHFNNPIGWVCNIIDSDGGVPFMLSYNMILAGQVPPSSPNKASGLY</sequence>
<reference evidence="1" key="1">
    <citation type="submission" date="2021-03" db="EMBL/GenBank/DDBJ databases">
        <title>Plesiomonas shigelloides zfcc0051, isolated from zebrafish feces.</title>
        <authorList>
            <person name="Vanderhoek Z."/>
            <person name="Gaulke C."/>
        </authorList>
    </citation>
    <scope>NUCLEOTIDE SEQUENCE</scope>
    <source>
        <strain evidence="1">Zfcc0051</strain>
    </source>
</reference>
<protein>
    <recommendedName>
        <fullName evidence="3">DUF3806 domain-containing protein</fullName>
    </recommendedName>
</protein>
<organism evidence="1 2">
    <name type="scientific">Plesiomonas shigelloides</name>
    <name type="common">Aeromonas shigelloides</name>
    <dbReference type="NCBI Taxonomy" id="703"/>
    <lineage>
        <taxon>Bacteria</taxon>
        <taxon>Pseudomonadati</taxon>
        <taxon>Pseudomonadota</taxon>
        <taxon>Gammaproteobacteria</taxon>
        <taxon>Enterobacterales</taxon>
        <taxon>Enterobacteriaceae</taxon>
        <taxon>Plesiomonas</taxon>
    </lineage>
</organism>
<name>A0A8I1WAD9_PLESH</name>
<evidence type="ECO:0008006" key="3">
    <source>
        <dbReference type="Google" id="ProtNLM"/>
    </source>
</evidence>
<dbReference type="AlphaFoldDB" id="A0A8I1WAD9"/>
<gene>
    <name evidence="1" type="ORF">J2R62_16715</name>
</gene>
<proteinExistence type="predicted"/>
<dbReference type="Proteomes" id="UP000664658">
    <property type="component" value="Unassembled WGS sequence"/>
</dbReference>
<accession>A0A8I1WAD9</accession>
<evidence type="ECO:0000313" key="1">
    <source>
        <dbReference type="EMBL" id="MBO1109821.1"/>
    </source>
</evidence>
<comment type="caution">
    <text evidence="1">The sequence shown here is derived from an EMBL/GenBank/DDBJ whole genome shotgun (WGS) entry which is preliminary data.</text>
</comment>
<dbReference type="EMBL" id="JAFNAA010000035">
    <property type="protein sequence ID" value="MBO1109821.1"/>
    <property type="molecule type" value="Genomic_DNA"/>
</dbReference>